<sequence length="72" mass="8354">MASKKATPTYNLTSERMSTETRREIHSRHATSTTLRNSFSRVELPDDDKTLAQSHSRRDVYTSTVNHRRHPV</sequence>
<evidence type="ECO:0000256" key="1">
    <source>
        <dbReference type="SAM" id="MobiDB-lite"/>
    </source>
</evidence>
<proteinExistence type="predicted"/>
<dbReference type="AlphaFoldDB" id="A0A9I9CTT1"/>
<evidence type="ECO:0000313" key="2">
    <source>
        <dbReference type="EnsemblPlants" id="MELO3C008165.2.1"/>
    </source>
</evidence>
<accession>A0A9I9CTT1</accession>
<feature type="compositionally biased region" description="Polar residues" evidence="1">
    <location>
        <begin position="30"/>
        <end position="40"/>
    </location>
</feature>
<feature type="compositionally biased region" description="Polar residues" evidence="1">
    <location>
        <begin position="1"/>
        <end position="16"/>
    </location>
</feature>
<organism evidence="2">
    <name type="scientific">Cucumis melo</name>
    <name type="common">Muskmelon</name>
    <dbReference type="NCBI Taxonomy" id="3656"/>
    <lineage>
        <taxon>Eukaryota</taxon>
        <taxon>Viridiplantae</taxon>
        <taxon>Streptophyta</taxon>
        <taxon>Embryophyta</taxon>
        <taxon>Tracheophyta</taxon>
        <taxon>Spermatophyta</taxon>
        <taxon>Magnoliopsida</taxon>
        <taxon>eudicotyledons</taxon>
        <taxon>Gunneridae</taxon>
        <taxon>Pentapetalae</taxon>
        <taxon>rosids</taxon>
        <taxon>fabids</taxon>
        <taxon>Cucurbitales</taxon>
        <taxon>Cucurbitaceae</taxon>
        <taxon>Benincaseae</taxon>
        <taxon>Cucumis</taxon>
    </lineage>
</organism>
<dbReference type="EnsemblPlants" id="MELO3C008165.2.1">
    <property type="protein sequence ID" value="MELO3C008165.2.1"/>
    <property type="gene ID" value="MELO3C008165.2"/>
</dbReference>
<feature type="region of interest" description="Disordered" evidence="1">
    <location>
        <begin position="1"/>
        <end position="72"/>
    </location>
</feature>
<dbReference type="Gramene" id="MELO3C008165.2.1">
    <property type="protein sequence ID" value="MELO3C008165.2.1"/>
    <property type="gene ID" value="MELO3C008165.2"/>
</dbReference>
<feature type="compositionally biased region" description="Basic and acidic residues" evidence="1">
    <location>
        <begin position="43"/>
        <end position="60"/>
    </location>
</feature>
<name>A0A9I9CTT1_CUCME</name>
<reference evidence="2" key="1">
    <citation type="submission" date="2023-03" db="UniProtKB">
        <authorList>
            <consortium name="EnsemblPlants"/>
        </authorList>
    </citation>
    <scope>IDENTIFICATION</scope>
</reference>
<protein>
    <submittedName>
        <fullName evidence="2">Uncharacterized protein</fullName>
    </submittedName>
</protein>